<dbReference type="EMBL" id="AUZY01001049">
    <property type="protein sequence ID" value="EQD76480.1"/>
    <property type="molecule type" value="Genomic_DNA"/>
</dbReference>
<dbReference type="CDD" id="cd00293">
    <property type="entry name" value="USP-like"/>
    <property type="match status" value="1"/>
</dbReference>
<dbReference type="Gene3D" id="3.40.50.620">
    <property type="entry name" value="HUPs"/>
    <property type="match status" value="1"/>
</dbReference>
<dbReference type="PANTHER" id="PTHR46268:SF6">
    <property type="entry name" value="UNIVERSAL STRESS PROTEIN UP12"/>
    <property type="match status" value="1"/>
</dbReference>
<feature type="domain" description="UspA" evidence="2">
    <location>
        <begin position="6"/>
        <end position="146"/>
    </location>
</feature>
<organism evidence="3">
    <name type="scientific">mine drainage metagenome</name>
    <dbReference type="NCBI Taxonomy" id="410659"/>
    <lineage>
        <taxon>unclassified sequences</taxon>
        <taxon>metagenomes</taxon>
        <taxon>ecological metagenomes</taxon>
    </lineage>
</organism>
<protein>
    <submittedName>
        <fullName evidence="3">UspA domain protein</fullName>
    </submittedName>
</protein>
<dbReference type="AlphaFoldDB" id="T1D212"/>
<dbReference type="InterPro" id="IPR006016">
    <property type="entry name" value="UspA"/>
</dbReference>
<proteinExistence type="inferred from homology"/>
<gene>
    <name evidence="3" type="ORF">B1B_01654</name>
</gene>
<dbReference type="InterPro" id="IPR006015">
    <property type="entry name" value="Universal_stress_UspA"/>
</dbReference>
<comment type="caution">
    <text evidence="3">The sequence shown here is derived from an EMBL/GenBank/DDBJ whole genome shotgun (WGS) entry which is preliminary data.</text>
</comment>
<dbReference type="PANTHER" id="PTHR46268">
    <property type="entry name" value="STRESS RESPONSE PROTEIN NHAX"/>
    <property type="match status" value="1"/>
</dbReference>
<comment type="similarity">
    <text evidence="1">Belongs to the universal stress protein A family.</text>
</comment>
<reference evidence="3" key="1">
    <citation type="submission" date="2013-08" db="EMBL/GenBank/DDBJ databases">
        <authorList>
            <person name="Mendez C."/>
            <person name="Richter M."/>
            <person name="Ferrer M."/>
            <person name="Sanchez J."/>
        </authorList>
    </citation>
    <scope>NUCLEOTIDE SEQUENCE</scope>
</reference>
<sequence>MTGPNIQRVTVAADGSPIAREALGFAIDLAKKYGAELTVLTVAPLMPLYVASSEPWVPATSPDTDTPYYRQLLDRAVQEAKTAGVRAKGICVEGVVVDEILAQVEANPPDLLVIGSRGLSRGKRLLLGSVSAAILHAVKCPVLVVHPRSTTPSS</sequence>
<dbReference type="Pfam" id="PF00582">
    <property type="entry name" value="Usp"/>
    <property type="match status" value="1"/>
</dbReference>
<dbReference type="PRINTS" id="PR01438">
    <property type="entry name" value="UNVRSLSTRESS"/>
</dbReference>
<accession>T1D212</accession>
<evidence type="ECO:0000313" key="3">
    <source>
        <dbReference type="EMBL" id="EQD76480.1"/>
    </source>
</evidence>
<dbReference type="SUPFAM" id="SSF52402">
    <property type="entry name" value="Adenine nucleotide alpha hydrolases-like"/>
    <property type="match status" value="1"/>
</dbReference>
<reference evidence="3" key="2">
    <citation type="journal article" date="2014" name="ISME J.">
        <title>Microbial stratification in low pH oxic and suboxic macroscopic growths along an acid mine drainage.</title>
        <authorList>
            <person name="Mendez-Garcia C."/>
            <person name="Mesa V."/>
            <person name="Sprenger R.R."/>
            <person name="Richter M."/>
            <person name="Diez M.S."/>
            <person name="Solano J."/>
            <person name="Bargiela R."/>
            <person name="Golyshina O.V."/>
            <person name="Manteca A."/>
            <person name="Ramos J.L."/>
            <person name="Gallego J.R."/>
            <person name="Llorente I."/>
            <person name="Martins Dos Santos V.A."/>
            <person name="Jensen O.N."/>
            <person name="Pelaez A.I."/>
            <person name="Sanchez J."/>
            <person name="Ferrer M."/>
        </authorList>
    </citation>
    <scope>NUCLEOTIDE SEQUENCE</scope>
</reference>
<evidence type="ECO:0000259" key="2">
    <source>
        <dbReference type="Pfam" id="PF00582"/>
    </source>
</evidence>
<evidence type="ECO:0000256" key="1">
    <source>
        <dbReference type="ARBA" id="ARBA00008791"/>
    </source>
</evidence>
<dbReference type="InterPro" id="IPR014729">
    <property type="entry name" value="Rossmann-like_a/b/a_fold"/>
</dbReference>
<name>T1D212_9ZZZZ</name>